<name>A0AA41RSC5_PAPNU</name>
<sequence>MEKKKMELMVGDETLNKKIAAIANRSWLLNQPGKRLLPEKAKNNMTECVRKLVLDFEGGFIQPTQSSQCIVNLDDDSIDSEFWKKASIKVDDVEEAVNATKEQVLHLENVDADDCHPEDQPWSQPLMYSEREDDEDWSEFLQNFSMKSSGPEDDSDKENEDDNYDQLLETDDEAEDEYGPEMVDKPLPNDEVRFVDNGPVRNLGNGPLLTDSDFEDFFAADLVDPELFPEPEHDEQIVAEDTMVEGMEFPDKKAFQRHLRKYA</sequence>
<organism evidence="2 3">
    <name type="scientific">Papaver nudicaule</name>
    <name type="common">Iceland poppy</name>
    <dbReference type="NCBI Taxonomy" id="74823"/>
    <lineage>
        <taxon>Eukaryota</taxon>
        <taxon>Viridiplantae</taxon>
        <taxon>Streptophyta</taxon>
        <taxon>Embryophyta</taxon>
        <taxon>Tracheophyta</taxon>
        <taxon>Spermatophyta</taxon>
        <taxon>Magnoliopsida</taxon>
        <taxon>Ranunculales</taxon>
        <taxon>Papaveraceae</taxon>
        <taxon>Papaveroideae</taxon>
        <taxon>Papaver</taxon>
    </lineage>
</organism>
<feature type="non-terminal residue" evidence="2">
    <location>
        <position position="263"/>
    </location>
</feature>
<dbReference type="AlphaFoldDB" id="A0AA41RSC5"/>
<comment type="caution">
    <text evidence="2">The sequence shown here is derived from an EMBL/GenBank/DDBJ whole genome shotgun (WGS) entry which is preliminary data.</text>
</comment>
<evidence type="ECO:0000313" key="2">
    <source>
        <dbReference type="EMBL" id="MCL7023386.1"/>
    </source>
</evidence>
<dbReference type="Proteomes" id="UP001177140">
    <property type="component" value="Unassembled WGS sequence"/>
</dbReference>
<evidence type="ECO:0000313" key="3">
    <source>
        <dbReference type="Proteomes" id="UP001177140"/>
    </source>
</evidence>
<proteinExistence type="predicted"/>
<evidence type="ECO:0000256" key="1">
    <source>
        <dbReference type="SAM" id="MobiDB-lite"/>
    </source>
</evidence>
<reference evidence="2" key="1">
    <citation type="submission" date="2022-03" db="EMBL/GenBank/DDBJ databases">
        <title>A functionally conserved STORR gene fusion in Papaver species that diverged 16.8 million years ago.</title>
        <authorList>
            <person name="Catania T."/>
        </authorList>
    </citation>
    <scope>NUCLEOTIDE SEQUENCE</scope>
    <source>
        <strain evidence="2">S-191538</strain>
    </source>
</reference>
<keyword evidence="3" id="KW-1185">Reference proteome</keyword>
<dbReference type="EMBL" id="JAJJMA010021664">
    <property type="protein sequence ID" value="MCL7023386.1"/>
    <property type="molecule type" value="Genomic_DNA"/>
</dbReference>
<protein>
    <submittedName>
        <fullName evidence="2">Uncharacterized protein</fullName>
    </submittedName>
</protein>
<gene>
    <name evidence="2" type="ORF">MKW94_015834</name>
</gene>
<feature type="region of interest" description="Disordered" evidence="1">
    <location>
        <begin position="171"/>
        <end position="190"/>
    </location>
</feature>
<accession>A0AA41RSC5</accession>